<comment type="caution">
    <text evidence="1">The sequence shown here is derived from an EMBL/GenBank/DDBJ whole genome shotgun (WGS) entry which is preliminary data.</text>
</comment>
<dbReference type="EMBL" id="AANLPQ010000012">
    <property type="protein sequence ID" value="EDP4365327.1"/>
    <property type="molecule type" value="Genomic_DNA"/>
</dbReference>
<dbReference type="AlphaFoldDB" id="A0A6C8BYK5"/>
<sequence>MSIFSINDNSSYTSILSQSKANKESKENSKISFANAFLKQNASKLNEIQSANSQTIVKSEVLNSGSNSTLDTNYGLFSEFQNTVHTLKYKQADLNNASSLAYGYSVDKNGYMGSDFNKAAGLPEDFKIHKSTLDEIERKAENNSYISDKKQYLGIDKYYTNIDMAETIRQYYNQFNQIINHTFGDVNRTSFSEADLNNLPKGISFTTSDKTIGIMPKSYDKLVISNYYNTQEQYKEIEQLGMFAHINTGLQQLNFTPQSMQTQNLDEDTLKDTFNPDMSVYPQNGDGSYPKEALFMSFLKSTGALPRENSATLNPTAKFYAEAMLKESFDGSLASLDDIMTGKVDFASLLKGYAQDGWLDASIYAMETGAKWQNIYVGNGGAWFDNQFNQAKANGWKASSESINSFADSIADRLNNLLEQTRV</sequence>
<name>A0A6C8BYK5_CAMJU</name>
<evidence type="ECO:0000313" key="1">
    <source>
        <dbReference type="EMBL" id="EDP4365327.1"/>
    </source>
</evidence>
<protein>
    <submittedName>
        <fullName evidence="1">Uncharacterized protein</fullName>
    </submittedName>
</protein>
<dbReference type="InterPro" id="IPR058078">
    <property type="entry name" value="Cj0814-like"/>
</dbReference>
<organism evidence="1">
    <name type="scientific">Campylobacter jejuni</name>
    <dbReference type="NCBI Taxonomy" id="197"/>
    <lineage>
        <taxon>Bacteria</taxon>
        <taxon>Pseudomonadati</taxon>
        <taxon>Campylobacterota</taxon>
        <taxon>Epsilonproteobacteria</taxon>
        <taxon>Campylobacterales</taxon>
        <taxon>Campylobacteraceae</taxon>
        <taxon>Campylobacter</taxon>
    </lineage>
</organism>
<accession>A0A6C8BYK5</accession>
<gene>
    <name evidence="1" type="ORF">GZ535_001366</name>
</gene>
<dbReference type="NCBIfam" id="NF046095">
    <property type="entry name" value="flg_dep_Cj0814"/>
    <property type="match status" value="1"/>
</dbReference>
<proteinExistence type="predicted"/>
<reference evidence="1" key="1">
    <citation type="submission" date="2020-02" db="EMBL/GenBank/DDBJ databases">
        <authorList>
            <consortium name="PulseNet: The National Subtyping Network for Foodborne Disease Surveillance"/>
            <person name="Tarr C.L."/>
            <person name="Trees E."/>
            <person name="Katz L.S."/>
            <person name="Carleton-Romer H.A."/>
            <person name="Stroika S."/>
            <person name="Kucerova Z."/>
            <person name="Roache K.F."/>
            <person name="Sabol A.L."/>
            <person name="Besser J."/>
            <person name="Gerner-Smidt P."/>
        </authorList>
    </citation>
    <scope>NUCLEOTIDE SEQUENCE</scope>
    <source>
        <strain evidence="1">PNUSAC015458</strain>
    </source>
</reference>